<sequence length="36" mass="4144">MREELAELYITGAVHGERVRNGVFQRWSEAKIDPGK</sequence>
<organism evidence="1 2">
    <name type="scientific">Samsonia erythrinae</name>
    <dbReference type="NCBI Taxonomy" id="160434"/>
    <lineage>
        <taxon>Bacteria</taxon>
        <taxon>Pseudomonadati</taxon>
        <taxon>Pseudomonadota</taxon>
        <taxon>Gammaproteobacteria</taxon>
        <taxon>Enterobacterales</taxon>
        <taxon>Pectobacteriaceae</taxon>
        <taxon>Samsonia</taxon>
    </lineage>
</organism>
<proteinExistence type="predicted"/>
<dbReference type="EMBL" id="SMBY01000005">
    <property type="protein sequence ID" value="TCV05762.1"/>
    <property type="molecule type" value="Genomic_DNA"/>
</dbReference>
<reference evidence="1 2" key="1">
    <citation type="submission" date="2019-03" db="EMBL/GenBank/DDBJ databases">
        <title>Genomic Encyclopedia of Type Strains, Phase IV (KMG-IV): sequencing the most valuable type-strain genomes for metagenomic binning, comparative biology and taxonomic classification.</title>
        <authorList>
            <person name="Goeker M."/>
        </authorList>
    </citation>
    <scope>NUCLEOTIDE SEQUENCE [LARGE SCALE GENOMIC DNA]</scope>
    <source>
        <strain evidence="1 2">DSM 16730</strain>
    </source>
</reference>
<evidence type="ECO:0000313" key="2">
    <source>
        <dbReference type="Proteomes" id="UP000295433"/>
    </source>
</evidence>
<accession>A0A4R3VIZ1</accession>
<dbReference type="Proteomes" id="UP000295433">
    <property type="component" value="Unassembled WGS sequence"/>
</dbReference>
<gene>
    <name evidence="1" type="ORF">EDC54_10528</name>
</gene>
<dbReference type="AlphaFoldDB" id="A0A4R3VIZ1"/>
<name>A0A4R3VIZ1_9GAMM</name>
<comment type="caution">
    <text evidence="1">The sequence shown here is derived from an EMBL/GenBank/DDBJ whole genome shotgun (WGS) entry which is preliminary data.</text>
</comment>
<keyword evidence="2" id="KW-1185">Reference proteome</keyword>
<protein>
    <submittedName>
        <fullName evidence="1">Uncharacterized protein</fullName>
    </submittedName>
</protein>
<evidence type="ECO:0000313" key="1">
    <source>
        <dbReference type="EMBL" id="TCV05762.1"/>
    </source>
</evidence>